<keyword evidence="2" id="KW-0548">Nucleotidyltransferase</keyword>
<keyword evidence="1" id="KW-0472">Membrane</keyword>
<keyword evidence="3" id="KW-1185">Reference proteome</keyword>
<dbReference type="Proteomes" id="UP000663942">
    <property type="component" value="Chromosome"/>
</dbReference>
<protein>
    <submittedName>
        <fullName evidence="2">ThiF family adenylyltransferase</fullName>
    </submittedName>
</protein>
<name>A0ABX7SKB9_9CAUL</name>
<dbReference type="Gene3D" id="3.40.50.720">
    <property type="entry name" value="NAD(P)-binding Rossmann-like Domain"/>
    <property type="match status" value="1"/>
</dbReference>
<accession>A0ABX7SKB9</accession>
<evidence type="ECO:0000256" key="1">
    <source>
        <dbReference type="SAM" id="Phobius"/>
    </source>
</evidence>
<dbReference type="SUPFAM" id="SSF69572">
    <property type="entry name" value="Activating enzymes of the ubiquitin-like proteins"/>
    <property type="match status" value="1"/>
</dbReference>
<keyword evidence="1" id="KW-1133">Transmembrane helix</keyword>
<feature type="transmembrane region" description="Helical" evidence="1">
    <location>
        <begin position="358"/>
        <end position="378"/>
    </location>
</feature>
<evidence type="ECO:0000313" key="2">
    <source>
        <dbReference type="EMBL" id="QTC87473.1"/>
    </source>
</evidence>
<dbReference type="EMBL" id="CP062006">
    <property type="protein sequence ID" value="QTC87473.1"/>
    <property type="molecule type" value="Genomic_DNA"/>
</dbReference>
<gene>
    <name evidence="2" type="ORF">IFE19_15490</name>
</gene>
<organism evidence="2 3">
    <name type="scientific">Brevundimonas pondensis</name>
    <dbReference type="NCBI Taxonomy" id="2774189"/>
    <lineage>
        <taxon>Bacteria</taxon>
        <taxon>Pseudomonadati</taxon>
        <taxon>Pseudomonadota</taxon>
        <taxon>Alphaproteobacteria</taxon>
        <taxon>Caulobacterales</taxon>
        <taxon>Caulobacteraceae</taxon>
        <taxon>Brevundimonas</taxon>
    </lineage>
</organism>
<reference evidence="2 3" key="1">
    <citation type="submission" date="2020-09" db="EMBL/GenBank/DDBJ databases">
        <title>Brevundimonas sp. LVF1 isolated from an oligotrophic pond in Goettingen, Germany.</title>
        <authorList>
            <person name="Friedrich I."/>
            <person name="Klassen A."/>
            <person name="Neubauer H."/>
            <person name="Schneider D."/>
            <person name="Hertel R."/>
            <person name="Daniel R."/>
        </authorList>
    </citation>
    <scope>NUCLEOTIDE SEQUENCE [LARGE SCALE GENOMIC DNA]</scope>
    <source>
        <strain evidence="2 3">LVF1</strain>
    </source>
</reference>
<dbReference type="RefSeq" id="WP_207823833.1">
    <property type="nucleotide sequence ID" value="NZ_CP062006.1"/>
</dbReference>
<keyword evidence="2" id="KW-0808">Transferase</keyword>
<sequence length="431" mass="45581">MLAQALSRTTLLMRAELRDDVPESALVDALSDLSVVISADARLVGTAPGRTAVVTAALLMARSGHRVWIDCPDAAMPEPQPPLAGDRLHDALRDVGVDLLPDRTIEIGIPPATADLVVAFGDRGPAAAGRVLYIGASDWSASLSTAAPQAWTATDQPFGAMAAGALAASEAFKVSMRRLSTFARSPQAYDRMFGPATDVVLDLAPGGARPEPALGAFDLVSGGAIANAALFALLRTPDIRGRCRVIDDDESALSNLNRNALLLRSGLGTAKVTDLSRHGCDLQIEPLVERYRDGQALAAVVLLGVDDIPSRWSAQRRRPDWMGVGATVGFAVQVSSHDATTPCVGCLHPQAGMTDGPIPTVAFVSFWAGLLLALRLLFRERDRHLSGDQTWFSPLRPEGWEYARLGLSAHPGCPVGCEASGRTEHQARPAA</sequence>
<proteinExistence type="predicted"/>
<dbReference type="InterPro" id="IPR035985">
    <property type="entry name" value="Ubiquitin-activating_enz"/>
</dbReference>
<dbReference type="GO" id="GO:0016779">
    <property type="term" value="F:nucleotidyltransferase activity"/>
    <property type="evidence" value="ECO:0007669"/>
    <property type="project" value="UniProtKB-KW"/>
</dbReference>
<keyword evidence="1" id="KW-0812">Transmembrane</keyword>
<evidence type="ECO:0000313" key="3">
    <source>
        <dbReference type="Proteomes" id="UP000663942"/>
    </source>
</evidence>